<evidence type="ECO:0000313" key="2">
    <source>
        <dbReference type="EMBL" id="CAB3773095.1"/>
    </source>
</evidence>
<dbReference type="Proteomes" id="UP000494329">
    <property type="component" value="Unassembled WGS sequence"/>
</dbReference>
<keyword evidence="3" id="KW-1185">Reference proteome</keyword>
<sequence>MPAGTLPDGPGATAGDPEAGAAGAAGCLPSMLPVAYKVASSTFAKLSVGIGYTFGSGFASRGVTTNTSSVLSSWKLVLRNSAPSTGTSPMPGSALIVPVTLLFIRPPIAKLWPS</sequence>
<dbReference type="EMBL" id="CADIKF010000129">
    <property type="protein sequence ID" value="CAB3773095.1"/>
    <property type="molecule type" value="Genomic_DNA"/>
</dbReference>
<accession>A0A6J5F704</accession>
<name>A0A6J5F704_9BURK</name>
<organism evidence="2 3">
    <name type="scientific">Paraburkholderia solisilvae</name>
    <dbReference type="NCBI Taxonomy" id="624376"/>
    <lineage>
        <taxon>Bacteria</taxon>
        <taxon>Pseudomonadati</taxon>
        <taxon>Pseudomonadota</taxon>
        <taxon>Betaproteobacteria</taxon>
        <taxon>Burkholderiales</taxon>
        <taxon>Burkholderiaceae</taxon>
        <taxon>Paraburkholderia</taxon>
    </lineage>
</organism>
<evidence type="ECO:0000313" key="3">
    <source>
        <dbReference type="Proteomes" id="UP000494329"/>
    </source>
</evidence>
<proteinExistence type="predicted"/>
<reference evidence="2 3" key="1">
    <citation type="submission" date="2020-04" db="EMBL/GenBank/DDBJ databases">
        <authorList>
            <person name="De Canck E."/>
        </authorList>
    </citation>
    <scope>NUCLEOTIDE SEQUENCE [LARGE SCALE GENOMIC DNA]</scope>
    <source>
        <strain evidence="2 3">LMG 29739</strain>
    </source>
</reference>
<feature type="compositionally biased region" description="Low complexity" evidence="1">
    <location>
        <begin position="7"/>
        <end position="21"/>
    </location>
</feature>
<gene>
    <name evidence="2" type="ORF">LMG29739_06369</name>
</gene>
<protein>
    <submittedName>
        <fullName evidence="2">Uncharacterized protein</fullName>
    </submittedName>
</protein>
<dbReference type="AlphaFoldDB" id="A0A6J5F704"/>
<feature type="region of interest" description="Disordered" evidence="1">
    <location>
        <begin position="1"/>
        <end position="21"/>
    </location>
</feature>
<evidence type="ECO:0000256" key="1">
    <source>
        <dbReference type="SAM" id="MobiDB-lite"/>
    </source>
</evidence>